<protein>
    <submittedName>
        <fullName evidence="2">Uncharacterized protein</fullName>
    </submittedName>
</protein>
<name>A0ABU6TH54_9FABA</name>
<evidence type="ECO:0000313" key="3">
    <source>
        <dbReference type="Proteomes" id="UP001341840"/>
    </source>
</evidence>
<keyword evidence="3" id="KW-1185">Reference proteome</keyword>
<feature type="region of interest" description="Disordered" evidence="1">
    <location>
        <begin position="18"/>
        <end position="114"/>
    </location>
</feature>
<dbReference type="Proteomes" id="UP001341840">
    <property type="component" value="Unassembled WGS sequence"/>
</dbReference>
<comment type="caution">
    <text evidence="2">The sequence shown here is derived from an EMBL/GenBank/DDBJ whole genome shotgun (WGS) entry which is preliminary data.</text>
</comment>
<gene>
    <name evidence="2" type="ORF">PIB30_047550</name>
</gene>
<organism evidence="2 3">
    <name type="scientific">Stylosanthes scabra</name>
    <dbReference type="NCBI Taxonomy" id="79078"/>
    <lineage>
        <taxon>Eukaryota</taxon>
        <taxon>Viridiplantae</taxon>
        <taxon>Streptophyta</taxon>
        <taxon>Embryophyta</taxon>
        <taxon>Tracheophyta</taxon>
        <taxon>Spermatophyta</taxon>
        <taxon>Magnoliopsida</taxon>
        <taxon>eudicotyledons</taxon>
        <taxon>Gunneridae</taxon>
        <taxon>Pentapetalae</taxon>
        <taxon>rosids</taxon>
        <taxon>fabids</taxon>
        <taxon>Fabales</taxon>
        <taxon>Fabaceae</taxon>
        <taxon>Papilionoideae</taxon>
        <taxon>50 kb inversion clade</taxon>
        <taxon>dalbergioids sensu lato</taxon>
        <taxon>Dalbergieae</taxon>
        <taxon>Pterocarpus clade</taxon>
        <taxon>Stylosanthes</taxon>
    </lineage>
</organism>
<feature type="compositionally biased region" description="Pro residues" evidence="1">
    <location>
        <begin position="105"/>
        <end position="114"/>
    </location>
</feature>
<proteinExistence type="predicted"/>
<sequence>MCVISRDVKIPHVARILAGNAPNGDPKGNSPRGMRMGCKISPRQWQGPERGISDPVSEEIENGKSVGNGEYAENGDGEENSPVAGSEMRTGRDFESGDGEQEGIPAPPRPAPSH</sequence>
<evidence type="ECO:0000256" key="1">
    <source>
        <dbReference type="SAM" id="MobiDB-lite"/>
    </source>
</evidence>
<evidence type="ECO:0000313" key="2">
    <source>
        <dbReference type="EMBL" id="MED6147835.1"/>
    </source>
</evidence>
<dbReference type="EMBL" id="JASCZI010090926">
    <property type="protein sequence ID" value="MED6147835.1"/>
    <property type="molecule type" value="Genomic_DNA"/>
</dbReference>
<accession>A0ABU6TH54</accession>
<reference evidence="2 3" key="1">
    <citation type="journal article" date="2023" name="Plants (Basel)">
        <title>Bridging the Gap: Combining Genomics and Transcriptomics Approaches to Understand Stylosanthes scabra, an Orphan Legume from the Brazilian Caatinga.</title>
        <authorList>
            <person name="Ferreira-Neto J.R.C."/>
            <person name="da Silva M.D."/>
            <person name="Binneck E."/>
            <person name="de Melo N.F."/>
            <person name="da Silva R.H."/>
            <person name="de Melo A.L.T.M."/>
            <person name="Pandolfi V."/>
            <person name="Bustamante F.O."/>
            <person name="Brasileiro-Vidal A.C."/>
            <person name="Benko-Iseppon A.M."/>
        </authorList>
    </citation>
    <scope>NUCLEOTIDE SEQUENCE [LARGE SCALE GENOMIC DNA]</scope>
    <source>
        <tissue evidence="2">Leaves</tissue>
    </source>
</reference>